<evidence type="ECO:0000313" key="2">
    <source>
        <dbReference type="Proteomes" id="UP000726170"/>
    </source>
</evidence>
<dbReference type="EMBL" id="JAHLQF010000004">
    <property type="protein sequence ID" value="MBU5485988.1"/>
    <property type="molecule type" value="Genomic_DNA"/>
</dbReference>
<sequence length="92" mass="10744">MNKIKPLSLGILQNKKSTIISTEESLKDVVPMNWSEEVLSVEKKVLIDCTPVESIEKSLKEIKEFKDGKRKFKTLEESQKMWADWIEDMEDE</sequence>
<dbReference type="Proteomes" id="UP000726170">
    <property type="component" value="Unassembled WGS sequence"/>
</dbReference>
<name>A0ABS6ELB0_9CLOT</name>
<comment type="caution">
    <text evidence="1">The sequence shown here is derived from an EMBL/GenBank/DDBJ whole genome shotgun (WGS) entry which is preliminary data.</text>
</comment>
<accession>A0ABS6ELB0</accession>
<organism evidence="1 2">
    <name type="scientific">Clostridium mobile</name>
    <dbReference type="NCBI Taxonomy" id="2841512"/>
    <lineage>
        <taxon>Bacteria</taxon>
        <taxon>Bacillati</taxon>
        <taxon>Bacillota</taxon>
        <taxon>Clostridia</taxon>
        <taxon>Eubacteriales</taxon>
        <taxon>Clostridiaceae</taxon>
        <taxon>Clostridium</taxon>
    </lineage>
</organism>
<reference evidence="1 2" key="1">
    <citation type="submission" date="2021-06" db="EMBL/GenBank/DDBJ databases">
        <authorList>
            <person name="Sun Q."/>
            <person name="Li D."/>
        </authorList>
    </citation>
    <scope>NUCLEOTIDE SEQUENCE [LARGE SCALE GENOMIC DNA]</scope>
    <source>
        <strain evidence="1 2">MSJ-11</strain>
    </source>
</reference>
<keyword evidence="2" id="KW-1185">Reference proteome</keyword>
<evidence type="ECO:0000313" key="1">
    <source>
        <dbReference type="EMBL" id="MBU5485988.1"/>
    </source>
</evidence>
<proteinExistence type="predicted"/>
<gene>
    <name evidence="1" type="ORF">KQI86_16830</name>
</gene>
<dbReference type="RefSeq" id="WP_216440858.1">
    <property type="nucleotide sequence ID" value="NZ_JAHLQF010000004.1"/>
</dbReference>
<protein>
    <submittedName>
        <fullName evidence="1">Uncharacterized protein</fullName>
    </submittedName>
</protein>